<dbReference type="GO" id="GO:0005829">
    <property type="term" value="C:cytosol"/>
    <property type="evidence" value="ECO:0007669"/>
    <property type="project" value="TreeGrafter"/>
</dbReference>
<dbReference type="SMART" id="SM00368">
    <property type="entry name" value="LRR_RI"/>
    <property type="match status" value="4"/>
</dbReference>
<organism evidence="4 5">
    <name type="scientific">Stentor coeruleus</name>
    <dbReference type="NCBI Taxonomy" id="5963"/>
    <lineage>
        <taxon>Eukaryota</taxon>
        <taxon>Sar</taxon>
        <taxon>Alveolata</taxon>
        <taxon>Ciliophora</taxon>
        <taxon>Postciliodesmatophora</taxon>
        <taxon>Heterotrichea</taxon>
        <taxon>Heterotrichida</taxon>
        <taxon>Stentoridae</taxon>
        <taxon>Stentor</taxon>
    </lineage>
</organism>
<dbReference type="GO" id="GO:0031267">
    <property type="term" value="F:small GTPase binding"/>
    <property type="evidence" value="ECO:0007669"/>
    <property type="project" value="TreeGrafter"/>
</dbReference>
<evidence type="ECO:0000256" key="2">
    <source>
        <dbReference type="ARBA" id="ARBA00022614"/>
    </source>
</evidence>
<dbReference type="Proteomes" id="UP000187209">
    <property type="component" value="Unassembled WGS sequence"/>
</dbReference>
<dbReference type="PANTHER" id="PTHR24113">
    <property type="entry name" value="RAN GTPASE-ACTIVATING PROTEIN 1"/>
    <property type="match status" value="1"/>
</dbReference>
<dbReference type="GO" id="GO:0006913">
    <property type="term" value="P:nucleocytoplasmic transport"/>
    <property type="evidence" value="ECO:0007669"/>
    <property type="project" value="TreeGrafter"/>
</dbReference>
<protein>
    <submittedName>
        <fullName evidence="4">Uncharacterized protein</fullName>
    </submittedName>
</protein>
<keyword evidence="1" id="KW-0343">GTPase activation</keyword>
<dbReference type="InterPro" id="IPR027038">
    <property type="entry name" value="RanGap"/>
</dbReference>
<evidence type="ECO:0000313" key="5">
    <source>
        <dbReference type="Proteomes" id="UP000187209"/>
    </source>
</evidence>
<dbReference type="Gene3D" id="3.80.10.10">
    <property type="entry name" value="Ribonuclease Inhibitor"/>
    <property type="match status" value="1"/>
</dbReference>
<keyword evidence="5" id="KW-1185">Reference proteome</keyword>
<dbReference type="OrthoDB" id="287671at2759"/>
<dbReference type="GO" id="GO:0048471">
    <property type="term" value="C:perinuclear region of cytoplasm"/>
    <property type="evidence" value="ECO:0007669"/>
    <property type="project" value="TreeGrafter"/>
</dbReference>
<dbReference type="GO" id="GO:0005096">
    <property type="term" value="F:GTPase activator activity"/>
    <property type="evidence" value="ECO:0007669"/>
    <property type="project" value="UniProtKB-KW"/>
</dbReference>
<comment type="caution">
    <text evidence="4">The sequence shown here is derived from an EMBL/GenBank/DDBJ whole genome shotgun (WGS) entry which is preliminary data.</text>
</comment>
<keyword evidence="2" id="KW-0433">Leucine-rich repeat</keyword>
<evidence type="ECO:0000256" key="1">
    <source>
        <dbReference type="ARBA" id="ARBA00022468"/>
    </source>
</evidence>
<dbReference type="GO" id="GO:0005634">
    <property type="term" value="C:nucleus"/>
    <property type="evidence" value="ECO:0007669"/>
    <property type="project" value="TreeGrafter"/>
</dbReference>
<evidence type="ECO:0000313" key="4">
    <source>
        <dbReference type="EMBL" id="OMJ93106.1"/>
    </source>
</evidence>
<proteinExistence type="predicted"/>
<dbReference type="EMBL" id="MPUH01000049">
    <property type="protein sequence ID" value="OMJ93106.1"/>
    <property type="molecule type" value="Genomic_DNA"/>
</dbReference>
<sequence>MGNCNCLDSHPDTPEALLSAATNSDSPASIAYKLYEKTMLPELKHIYTQFLLRKSETILILDIRDKELGDGGAELISKILPELTNLAELVLINNQLGISGVSKISDNTANLTKLERLIITNNHIKDEGFEYLSQTMPYMKNLREINISYNDLTPIGLDHLLEPLNTLEKVETLNISGNEINKKCLRKIALALQNMSTIKFFKFDEGNMKSSDIGEIKEMLPRVFRKDTSN</sequence>
<dbReference type="SUPFAM" id="SSF52047">
    <property type="entry name" value="RNI-like"/>
    <property type="match status" value="1"/>
</dbReference>
<gene>
    <name evidence="4" type="ORF">SteCoe_4054</name>
</gene>
<evidence type="ECO:0000256" key="3">
    <source>
        <dbReference type="ARBA" id="ARBA00022737"/>
    </source>
</evidence>
<name>A0A1R2CVS2_9CILI</name>
<dbReference type="Pfam" id="PF13516">
    <property type="entry name" value="LRR_6"/>
    <property type="match status" value="2"/>
</dbReference>
<accession>A0A1R2CVS2</accession>
<dbReference type="PANTHER" id="PTHR24113:SF12">
    <property type="entry name" value="RAN GTPASE-ACTIVATING PROTEIN 1"/>
    <property type="match status" value="1"/>
</dbReference>
<dbReference type="InterPro" id="IPR001611">
    <property type="entry name" value="Leu-rich_rpt"/>
</dbReference>
<keyword evidence="3" id="KW-0677">Repeat</keyword>
<dbReference type="AlphaFoldDB" id="A0A1R2CVS2"/>
<dbReference type="InterPro" id="IPR032675">
    <property type="entry name" value="LRR_dom_sf"/>
</dbReference>
<reference evidence="4 5" key="1">
    <citation type="submission" date="2016-11" db="EMBL/GenBank/DDBJ databases">
        <title>The macronuclear genome of Stentor coeruleus: a giant cell with tiny introns.</title>
        <authorList>
            <person name="Slabodnick M."/>
            <person name="Ruby J.G."/>
            <person name="Reiff S.B."/>
            <person name="Swart E.C."/>
            <person name="Gosai S."/>
            <person name="Prabakaran S."/>
            <person name="Witkowska E."/>
            <person name="Larue G.E."/>
            <person name="Fisher S."/>
            <person name="Freeman R.M."/>
            <person name="Gunawardena J."/>
            <person name="Chu W."/>
            <person name="Stover N.A."/>
            <person name="Gregory B.D."/>
            <person name="Nowacki M."/>
            <person name="Derisi J."/>
            <person name="Roy S.W."/>
            <person name="Marshall W.F."/>
            <person name="Sood P."/>
        </authorList>
    </citation>
    <scope>NUCLEOTIDE SEQUENCE [LARGE SCALE GENOMIC DNA]</scope>
    <source>
        <strain evidence="4">WM001</strain>
    </source>
</reference>